<keyword evidence="2" id="KW-0378">Hydrolase</keyword>
<evidence type="ECO:0000313" key="3">
    <source>
        <dbReference type="Proteomes" id="UP001069802"/>
    </source>
</evidence>
<dbReference type="Gene3D" id="3.30.1380.10">
    <property type="match status" value="1"/>
</dbReference>
<dbReference type="InterPro" id="IPR009045">
    <property type="entry name" value="Zn_M74/Hedgehog-like"/>
</dbReference>
<name>A0ABT4LGF0_9PROT</name>
<dbReference type="RefSeq" id="WP_269422214.1">
    <property type="nucleotide sequence ID" value="NZ_JAPWGY010000001.1"/>
</dbReference>
<comment type="caution">
    <text evidence="2">The sequence shown here is derived from an EMBL/GenBank/DDBJ whole genome shotgun (WGS) entry which is preliminary data.</text>
</comment>
<accession>A0ABT4LGF0</accession>
<evidence type="ECO:0000259" key="1">
    <source>
        <dbReference type="Pfam" id="PF08291"/>
    </source>
</evidence>
<keyword evidence="2" id="KW-0645">Protease</keyword>
<keyword evidence="3" id="KW-1185">Reference proteome</keyword>
<dbReference type="EMBL" id="JAPWGY010000001">
    <property type="protein sequence ID" value="MCZ4280020.1"/>
    <property type="molecule type" value="Genomic_DNA"/>
</dbReference>
<keyword evidence="2" id="KW-0121">Carboxypeptidase</keyword>
<organism evidence="2 3">
    <name type="scientific">Kiloniella laminariae</name>
    <dbReference type="NCBI Taxonomy" id="454162"/>
    <lineage>
        <taxon>Bacteria</taxon>
        <taxon>Pseudomonadati</taxon>
        <taxon>Pseudomonadota</taxon>
        <taxon>Alphaproteobacteria</taxon>
        <taxon>Rhodospirillales</taxon>
        <taxon>Kiloniellaceae</taxon>
        <taxon>Kiloniella</taxon>
    </lineage>
</organism>
<gene>
    <name evidence="2" type="ORF">O4H49_04475</name>
</gene>
<proteinExistence type="predicted"/>
<dbReference type="InterPro" id="IPR013230">
    <property type="entry name" value="Peptidase_M15A_C"/>
</dbReference>
<evidence type="ECO:0000313" key="2">
    <source>
        <dbReference type="EMBL" id="MCZ4280020.1"/>
    </source>
</evidence>
<dbReference type="Proteomes" id="UP001069802">
    <property type="component" value="Unassembled WGS sequence"/>
</dbReference>
<reference evidence="2" key="1">
    <citation type="submission" date="2022-12" db="EMBL/GenBank/DDBJ databases">
        <title>Bacterial isolates from different developmental stages of Nematostella vectensis.</title>
        <authorList>
            <person name="Fraune S."/>
        </authorList>
    </citation>
    <scope>NUCLEOTIDE SEQUENCE</scope>
    <source>
        <strain evidence="2">G21630-S1</strain>
    </source>
</reference>
<dbReference type="Pfam" id="PF08291">
    <property type="entry name" value="Peptidase_M15_3"/>
    <property type="match status" value="1"/>
</dbReference>
<protein>
    <submittedName>
        <fullName evidence="2">D-Ala-D-Ala carboxypeptidase family metallohydrolase</fullName>
    </submittedName>
</protein>
<feature type="domain" description="Peptidase M15A C-terminal" evidence="1">
    <location>
        <begin position="26"/>
        <end position="124"/>
    </location>
</feature>
<dbReference type="GO" id="GO:0004180">
    <property type="term" value="F:carboxypeptidase activity"/>
    <property type="evidence" value="ECO:0007669"/>
    <property type="project" value="UniProtKB-KW"/>
</dbReference>
<dbReference type="SUPFAM" id="SSF55166">
    <property type="entry name" value="Hedgehog/DD-peptidase"/>
    <property type="match status" value="1"/>
</dbReference>
<sequence length="138" mass="15140">MDRVTHAGSFTPMKDTGIVNWSLYPNFSREEFICRCGCGRADMNRDFLTKLQKLRLVIGPLKVTSGFRCPDHPEERKKKAPGAHSAGLAADVVPLKAGKYELLKAALDLDFVGIGVAKSFIHLDTGHPAAGRPALWSY</sequence>